<evidence type="ECO:0000313" key="1">
    <source>
        <dbReference type="EMBL" id="MCU4752257.1"/>
    </source>
</evidence>
<sequence length="389" mass="42265">MSSSPDRPSEQRLASVRERLDYEMDRREVLRTLVGAGYTLGLARWLGVDDVFNAADGEVPVVTALVRSNPADPWSLEPQTTNVPAAWYARVRKAFELNDMLAQSTITGYLGSAVVPGSYDSGSARITVEVSVEPTELRETLEKLADGILFNVKSINPDDFSEERPVGEPRYLRNPEQQGVPAGIICESQYSIATLGAPLYDPDSRSHYFSTAQHAFQAAGETVGSPVSLPFENGEQSELGRVVGSYEVADVAIIEPTGYYQPHGVIAGDSTYDVRGQYTRLGLADLVARGEPLHKVGGMTGQTSGTIQGIDAVSCLTSRTCRHGQLRWGTETDMTDGDSGSVSFHRDEQADDGSVLIAGFNNARTWWPGQSYVWGISAYALTDHHGLHF</sequence>
<comment type="caution">
    <text evidence="1">The sequence shown here is derived from an EMBL/GenBank/DDBJ whole genome shotgun (WGS) entry which is preliminary data.</text>
</comment>
<dbReference type="InterPro" id="IPR009003">
    <property type="entry name" value="Peptidase_S1_PA"/>
</dbReference>
<evidence type="ECO:0000313" key="2">
    <source>
        <dbReference type="Proteomes" id="UP001321047"/>
    </source>
</evidence>
<accession>A0AAP2Z7V1</accession>
<dbReference type="SUPFAM" id="SSF50494">
    <property type="entry name" value="Trypsin-like serine proteases"/>
    <property type="match status" value="1"/>
</dbReference>
<dbReference type="RefSeq" id="WP_342808598.1">
    <property type="nucleotide sequence ID" value="NZ_JAOPJZ010000006.1"/>
</dbReference>
<protein>
    <submittedName>
        <fullName evidence="1">S1 family peptidase</fullName>
    </submittedName>
</protein>
<organism evidence="1 2">
    <name type="scientific">Natronosalvus hydrolyticus</name>
    <dbReference type="NCBI Taxonomy" id="2979988"/>
    <lineage>
        <taxon>Archaea</taxon>
        <taxon>Methanobacteriati</taxon>
        <taxon>Methanobacteriota</taxon>
        <taxon>Stenosarchaea group</taxon>
        <taxon>Halobacteria</taxon>
        <taxon>Halobacteriales</taxon>
        <taxon>Natrialbaceae</taxon>
        <taxon>Natronosalvus</taxon>
    </lineage>
</organism>
<name>A0AAP2Z7V1_9EURY</name>
<keyword evidence="2" id="KW-1185">Reference proteome</keyword>
<proteinExistence type="predicted"/>
<dbReference type="EMBL" id="JAOPJZ010000006">
    <property type="protein sequence ID" value="MCU4752257.1"/>
    <property type="molecule type" value="Genomic_DNA"/>
</dbReference>
<dbReference type="AlphaFoldDB" id="A0AAP2Z7V1"/>
<reference evidence="1 2" key="1">
    <citation type="submission" date="2022-09" db="EMBL/GenBank/DDBJ databases">
        <title>Enrichment on poylsaccharides allowed isolation of novel metabolic and taxonomic groups of Haloarchaea.</title>
        <authorList>
            <person name="Sorokin D.Y."/>
            <person name="Elcheninov A.G."/>
            <person name="Khizhniak T.V."/>
            <person name="Kolganova T.V."/>
            <person name="Kublanov I.V."/>
        </authorList>
    </citation>
    <scope>NUCLEOTIDE SEQUENCE [LARGE SCALE GENOMIC DNA]</scope>
    <source>
        <strain evidence="1 2">AArc-curdl1</strain>
    </source>
</reference>
<gene>
    <name evidence="1" type="ORF">OB919_09700</name>
</gene>
<dbReference type="Proteomes" id="UP001321047">
    <property type="component" value="Unassembled WGS sequence"/>
</dbReference>